<feature type="compositionally biased region" description="Basic and acidic residues" evidence="1">
    <location>
        <begin position="470"/>
        <end position="479"/>
    </location>
</feature>
<gene>
    <name evidence="3" type="primary">BDP1</name>
</gene>
<dbReference type="GeneTree" id="ENSGT00390000012762"/>
<feature type="compositionally biased region" description="Basic and acidic residues" evidence="1">
    <location>
        <begin position="131"/>
        <end position="141"/>
    </location>
</feature>
<organism evidence="3 4">
    <name type="scientific">Panthera leo</name>
    <name type="common">Lion</name>
    <dbReference type="NCBI Taxonomy" id="9689"/>
    <lineage>
        <taxon>Eukaryota</taxon>
        <taxon>Metazoa</taxon>
        <taxon>Chordata</taxon>
        <taxon>Craniata</taxon>
        <taxon>Vertebrata</taxon>
        <taxon>Euteleostomi</taxon>
        <taxon>Mammalia</taxon>
        <taxon>Eutheria</taxon>
        <taxon>Laurasiatheria</taxon>
        <taxon>Carnivora</taxon>
        <taxon>Feliformia</taxon>
        <taxon>Felidae</taxon>
        <taxon>Pantherinae</taxon>
        <taxon>Panthera</taxon>
    </lineage>
</organism>
<feature type="domain" description="Myb-like" evidence="2">
    <location>
        <begin position="299"/>
        <end position="347"/>
    </location>
</feature>
<feature type="region of interest" description="Disordered" evidence="1">
    <location>
        <begin position="1"/>
        <end position="141"/>
    </location>
</feature>
<feature type="compositionally biased region" description="Basic and acidic residues" evidence="1">
    <location>
        <begin position="218"/>
        <end position="231"/>
    </location>
</feature>
<evidence type="ECO:0000313" key="3">
    <source>
        <dbReference type="Ensembl" id="ENSPLOP00000005423.1"/>
    </source>
</evidence>
<dbReference type="PANTHER" id="PTHR22929:SF0">
    <property type="entry name" value="TRANSCRIPTION FACTOR TFIIIB COMPONENT B'' HOMOLOG"/>
    <property type="match status" value="1"/>
</dbReference>
<dbReference type="Ensembl" id="ENSPLOT00000005999.1">
    <property type="protein sequence ID" value="ENSPLOP00000005423.1"/>
    <property type="gene ID" value="ENSPLOG00000003876.1"/>
</dbReference>
<feature type="compositionally biased region" description="Basic residues" evidence="1">
    <location>
        <begin position="397"/>
        <end position="407"/>
    </location>
</feature>
<dbReference type="SUPFAM" id="SSF46689">
    <property type="entry name" value="Homeodomain-like"/>
    <property type="match status" value="1"/>
</dbReference>
<feature type="region of interest" description="Disordered" evidence="1">
    <location>
        <begin position="378"/>
        <end position="659"/>
    </location>
</feature>
<dbReference type="InterPro" id="IPR001005">
    <property type="entry name" value="SANT/Myb"/>
</dbReference>
<evidence type="ECO:0000259" key="2">
    <source>
        <dbReference type="SMART" id="SM00717"/>
    </source>
</evidence>
<keyword evidence="4" id="KW-1185">Reference proteome</keyword>
<dbReference type="InterPro" id="IPR039467">
    <property type="entry name" value="TFIIIB_B''_Myb"/>
</dbReference>
<feature type="region of interest" description="Disordered" evidence="1">
    <location>
        <begin position="784"/>
        <end position="835"/>
    </location>
</feature>
<feature type="compositionally biased region" description="Polar residues" evidence="1">
    <location>
        <begin position="111"/>
        <end position="124"/>
    </location>
</feature>
<feature type="compositionally biased region" description="Polar residues" evidence="1">
    <location>
        <begin position="480"/>
        <end position="490"/>
    </location>
</feature>
<dbReference type="Pfam" id="PF15963">
    <property type="entry name" value="Myb_DNA-bind_7"/>
    <property type="match status" value="1"/>
</dbReference>
<feature type="compositionally biased region" description="Basic and acidic residues" evidence="1">
    <location>
        <begin position="794"/>
        <end position="818"/>
    </location>
</feature>
<feature type="compositionally biased region" description="Basic and acidic residues" evidence="1">
    <location>
        <begin position="640"/>
        <end position="659"/>
    </location>
</feature>
<accession>A0A8C8WLP3</accession>
<feature type="compositionally biased region" description="Low complexity" evidence="1">
    <location>
        <begin position="562"/>
        <end position="573"/>
    </location>
</feature>
<feature type="compositionally biased region" description="Low complexity" evidence="1">
    <location>
        <begin position="38"/>
        <end position="50"/>
    </location>
</feature>
<feature type="compositionally biased region" description="Basic and acidic residues" evidence="1">
    <location>
        <begin position="63"/>
        <end position="77"/>
    </location>
</feature>
<evidence type="ECO:0000313" key="4">
    <source>
        <dbReference type="Proteomes" id="UP000694399"/>
    </source>
</evidence>
<dbReference type="PANTHER" id="PTHR22929">
    <property type="entry name" value="RNA POLYMERASE III TRANSCRIPTION INITIATION FACTOR B"/>
    <property type="match status" value="1"/>
</dbReference>
<proteinExistence type="predicted"/>
<feature type="compositionally biased region" description="Polar residues" evidence="1">
    <location>
        <begin position="575"/>
        <end position="592"/>
    </location>
</feature>
<feature type="region of interest" description="Disordered" evidence="1">
    <location>
        <begin position="195"/>
        <end position="239"/>
    </location>
</feature>
<protein>
    <submittedName>
        <fullName evidence="3">BDP1ral transcription factor IIIB subunit</fullName>
    </submittedName>
</protein>
<dbReference type="AlphaFoldDB" id="A0A8C8WLP3"/>
<dbReference type="InterPro" id="IPR009057">
    <property type="entry name" value="Homeodomain-like_sf"/>
</dbReference>
<dbReference type="GO" id="GO:0070898">
    <property type="term" value="P:RNA polymerase III preinitiation complex assembly"/>
    <property type="evidence" value="ECO:0007669"/>
    <property type="project" value="TreeGrafter"/>
</dbReference>
<feature type="region of interest" description="Disordered" evidence="1">
    <location>
        <begin position="161"/>
        <end position="181"/>
    </location>
</feature>
<dbReference type="GO" id="GO:0001156">
    <property type="term" value="F:TFIIIC-class transcription factor complex binding"/>
    <property type="evidence" value="ECO:0007669"/>
    <property type="project" value="TreeGrafter"/>
</dbReference>
<name>A0A8C8WLP3_PANLE</name>
<feature type="compositionally biased region" description="Polar residues" evidence="1">
    <location>
        <begin position="20"/>
        <end position="29"/>
    </location>
</feature>
<feature type="compositionally biased region" description="Basic and acidic residues" evidence="1">
    <location>
        <begin position="534"/>
        <end position="543"/>
    </location>
</feature>
<sequence length="835" mass="93902">MFRRARLSVKPNVRPGVGARSSSAPNPQRGQEAPRAPDPAAASSPKPAESTDVSPLDFGGTEPQEKPPRSSDEKTDNENYVEESSKSSSAVSQRRKRISSTTLVKPGVSVPSESHPLSTVNQEVPQPKPISTKEKQPCSDRYRIYKAQKLREMLKEELRKEKKQWKNKYAINESQKPPDRSKMTMRDFIYYLPDNNPMTSSLEQEKKTEKSLTPVQTREQEGKSTPDAEGHEEVEEEVDDGPLLVPRVKVAEDGSIILDEESLTVEVLRTKGPCVVEENDPIFERGSTTTYSSFRKNYYSKPWSNKETDMFFLAISMVGTDFSMIGQLFPHRARIEIKNKFKREEKTNGWRIDKAFQEKRPFDFDFFAHLLQKVLAEEEKRKQKSVKNQSSKEKKSSKPRKNVKAKKVASEGGNDDPDESLSSKISDTEQSQKDAQTGEEEQQSQTLSEQDSEQIALETDLNQKKRRRKNQDETAKQEVKNLSGNATVQLDHSKGEKYINNSQSLRPEMNEDEGNKEQKLSCIQNIDDVVDLSSSEKIEKRTDPILLSSGQQDATPLAAETSESSPSDLPLSEVEISTPSEVNNAESSCTEESNVDLKNKSLETDQSGSVKLMARRQLQRPKPNLSRAVGKKSVLSQGKTDGESKSLHAETSVEKNQMEKDKVNTSDIAGMEYTEKVNPETETVSNLSEKIGVQDDDQTKALRPARLMRGRLQRPKPNIGKAAERKEILTSQEKIGANVKKNESESCIARDVSTLILCSFFVKQVFNIQEDNKVPVLKTRLQKPKPNIGRGARRREVFSKEEVSEEIALSHEPRDHHLGCSQESDAQPAEPPRCP</sequence>
<reference evidence="3" key="2">
    <citation type="submission" date="2025-08" db="UniProtKB">
        <authorList>
            <consortium name="Ensembl"/>
        </authorList>
    </citation>
    <scope>IDENTIFICATION</scope>
</reference>
<dbReference type="SMART" id="SM00717">
    <property type="entry name" value="SANT"/>
    <property type="match status" value="1"/>
</dbReference>
<dbReference type="Proteomes" id="UP000694399">
    <property type="component" value="Chromosome A1"/>
</dbReference>
<dbReference type="GO" id="GO:0000126">
    <property type="term" value="C:transcription factor TFIIIB complex"/>
    <property type="evidence" value="ECO:0007669"/>
    <property type="project" value="TreeGrafter"/>
</dbReference>
<evidence type="ECO:0000256" key="1">
    <source>
        <dbReference type="SAM" id="MobiDB-lite"/>
    </source>
</evidence>
<reference evidence="3" key="3">
    <citation type="submission" date="2025-09" db="UniProtKB">
        <authorList>
            <consortium name="Ensembl"/>
        </authorList>
    </citation>
    <scope>IDENTIFICATION</scope>
</reference>
<reference evidence="3" key="1">
    <citation type="journal article" date="2019" name="bioRxiv">
        <title>Long live the king: chromosome-level assembly of the lion (Panthera leo) using linked-read, Hi-C, and long read data.</title>
        <authorList>
            <person name="Armstrong E.E."/>
            <person name="Taylor R.W."/>
            <person name="Miller D.E."/>
            <person name="Kaelin C."/>
            <person name="Barsh G."/>
            <person name="Hadly E.A."/>
            <person name="Petrov D."/>
        </authorList>
    </citation>
    <scope>NUCLEOTIDE SEQUENCE [LARGE SCALE GENOMIC DNA]</scope>
</reference>